<dbReference type="AlphaFoldDB" id="A0A1N7DPH1"/>
<organism evidence="1 2">
    <name type="scientific">Microbispora rosea</name>
    <dbReference type="NCBI Taxonomy" id="58117"/>
    <lineage>
        <taxon>Bacteria</taxon>
        <taxon>Bacillati</taxon>
        <taxon>Actinomycetota</taxon>
        <taxon>Actinomycetes</taxon>
        <taxon>Streptosporangiales</taxon>
        <taxon>Streptosporangiaceae</taxon>
        <taxon>Microbispora</taxon>
    </lineage>
</organism>
<sequence>MAAFSESLDAWTAAQITGLNPDWQTAGVLELDWSGPEPASVADLGEVSPLMLTHANWFGGLSHCNYDWVLPRSYRVIGSLPLLCTEPAQSYSIGWRLGEQLALQRRWDRGERIPWSDPRQLSITGADVDRMTSEPAEPRLDIRHLRVTEVESLDCERLAERFPELRTLSLSGDLGLLVHASALNRLASLRQLWITDLFGMSAADALLPERVPTLELLYLRSIPHEYAVAMRSRWRPQVAYGTYADITAARRPEWIAENRGNPLRHWDGREQISRTCFRKAVAQYKKTRLALIAALSDGSQEDRPARLYEIGREYGEGFNLLDRRTEFIETVEREELFAALDVMVSDAEAALGVRLESVADMLAAGVDAVRDW</sequence>
<dbReference type="RefSeq" id="WP_204053759.1">
    <property type="nucleotide sequence ID" value="NZ_FTNI01000015.1"/>
</dbReference>
<evidence type="ECO:0000313" key="2">
    <source>
        <dbReference type="Proteomes" id="UP000186096"/>
    </source>
</evidence>
<gene>
    <name evidence="1" type="ORF">SAMN05421833_11572</name>
</gene>
<reference evidence="2" key="1">
    <citation type="submission" date="2017-01" db="EMBL/GenBank/DDBJ databases">
        <authorList>
            <person name="Varghese N."/>
            <person name="Submissions S."/>
        </authorList>
    </citation>
    <scope>NUCLEOTIDE SEQUENCE [LARGE SCALE GENOMIC DNA]</scope>
    <source>
        <strain evidence="2">ATCC 12950</strain>
    </source>
</reference>
<keyword evidence="2" id="KW-1185">Reference proteome</keyword>
<dbReference type="Proteomes" id="UP000186096">
    <property type="component" value="Unassembled WGS sequence"/>
</dbReference>
<proteinExistence type="predicted"/>
<evidence type="ECO:0000313" key="1">
    <source>
        <dbReference type="EMBL" id="SIR77730.1"/>
    </source>
</evidence>
<dbReference type="EMBL" id="FTNI01000015">
    <property type="protein sequence ID" value="SIR77730.1"/>
    <property type="molecule type" value="Genomic_DNA"/>
</dbReference>
<name>A0A1N7DPH1_9ACTN</name>
<protein>
    <submittedName>
        <fullName evidence="1">Uncharacterized protein</fullName>
    </submittedName>
</protein>
<accession>A0A1N7DPH1</accession>